<sequence length="31" mass="3629">MPVYTIKSMVPSSVYPLPSNWESRQVKLDYL</sequence>
<gene>
    <name evidence="1" type="ORF">SI7747_09011833</name>
    <name evidence="2" type="ORF">SI8410_09012860</name>
</gene>
<name>A0A7I8KXD7_SPIIN</name>
<evidence type="ECO:0000313" key="1">
    <source>
        <dbReference type="EMBL" id="CAA2626119.1"/>
    </source>
</evidence>
<keyword evidence="3" id="KW-1185">Reference proteome</keyword>
<dbReference type="EMBL" id="LR743596">
    <property type="protein sequence ID" value="CAA2626119.1"/>
    <property type="molecule type" value="Genomic_DNA"/>
</dbReference>
<accession>A0A7I8KXD7</accession>
<evidence type="ECO:0000313" key="2">
    <source>
        <dbReference type="EMBL" id="CAA7402182.1"/>
    </source>
</evidence>
<reference evidence="2" key="1">
    <citation type="submission" date="2020-02" db="EMBL/GenBank/DDBJ databases">
        <authorList>
            <person name="Scholz U."/>
            <person name="Mascher M."/>
            <person name="Fiebig A."/>
        </authorList>
    </citation>
    <scope>NUCLEOTIDE SEQUENCE</scope>
</reference>
<dbReference type="EMBL" id="LR746272">
    <property type="protein sequence ID" value="CAA7402182.1"/>
    <property type="molecule type" value="Genomic_DNA"/>
</dbReference>
<proteinExistence type="predicted"/>
<protein>
    <submittedName>
        <fullName evidence="2">Uncharacterized protein</fullName>
    </submittedName>
</protein>
<organism evidence="2 3">
    <name type="scientific">Spirodela intermedia</name>
    <name type="common">Intermediate duckweed</name>
    <dbReference type="NCBI Taxonomy" id="51605"/>
    <lineage>
        <taxon>Eukaryota</taxon>
        <taxon>Viridiplantae</taxon>
        <taxon>Streptophyta</taxon>
        <taxon>Embryophyta</taxon>
        <taxon>Tracheophyta</taxon>
        <taxon>Spermatophyta</taxon>
        <taxon>Magnoliopsida</taxon>
        <taxon>Liliopsida</taxon>
        <taxon>Araceae</taxon>
        <taxon>Lemnoideae</taxon>
        <taxon>Spirodela</taxon>
    </lineage>
</organism>
<dbReference type="Proteomes" id="UP000663760">
    <property type="component" value="Chromosome 9"/>
</dbReference>
<dbReference type="AlphaFoldDB" id="A0A7I8KXD7"/>
<evidence type="ECO:0000313" key="3">
    <source>
        <dbReference type="Proteomes" id="UP000663760"/>
    </source>
</evidence>